<dbReference type="AlphaFoldDB" id="A0ABD0KL15"/>
<proteinExistence type="predicted"/>
<feature type="non-terminal residue" evidence="1">
    <location>
        <position position="1"/>
    </location>
</feature>
<protein>
    <submittedName>
        <fullName evidence="1">Uncharacterized protein</fullName>
    </submittedName>
</protein>
<dbReference type="EMBL" id="JACVVK020000159">
    <property type="protein sequence ID" value="KAK7487809.1"/>
    <property type="molecule type" value="Genomic_DNA"/>
</dbReference>
<evidence type="ECO:0000313" key="1">
    <source>
        <dbReference type="EMBL" id="KAK7487809.1"/>
    </source>
</evidence>
<sequence length="163" mass="18176">ECTVDQSGILAAQSSLPGITENMQQLEHAVPDLAHVACPTYRHVACPRDPHTHVFVSQSHVRGFRYVCLQNKEQCGLRKEVTIPWTSLKAGTFCRVARAVLHCCMACDTPDLPCGREGRSVVVRLPNDNDVILIRIILYYTAKRCLHFFSAPVSITEKLSRSS</sequence>
<comment type="caution">
    <text evidence="1">The sequence shown here is derived from an EMBL/GenBank/DDBJ whole genome shotgun (WGS) entry which is preliminary data.</text>
</comment>
<gene>
    <name evidence="1" type="ORF">BaRGS_00020950</name>
</gene>
<name>A0ABD0KL15_9CAEN</name>
<keyword evidence="2" id="KW-1185">Reference proteome</keyword>
<organism evidence="1 2">
    <name type="scientific">Batillaria attramentaria</name>
    <dbReference type="NCBI Taxonomy" id="370345"/>
    <lineage>
        <taxon>Eukaryota</taxon>
        <taxon>Metazoa</taxon>
        <taxon>Spiralia</taxon>
        <taxon>Lophotrochozoa</taxon>
        <taxon>Mollusca</taxon>
        <taxon>Gastropoda</taxon>
        <taxon>Caenogastropoda</taxon>
        <taxon>Sorbeoconcha</taxon>
        <taxon>Cerithioidea</taxon>
        <taxon>Batillariidae</taxon>
        <taxon>Batillaria</taxon>
    </lineage>
</organism>
<reference evidence="1 2" key="1">
    <citation type="journal article" date="2023" name="Sci. Data">
        <title>Genome assembly of the Korean intertidal mud-creeper Batillaria attramentaria.</title>
        <authorList>
            <person name="Patra A.K."/>
            <person name="Ho P.T."/>
            <person name="Jun S."/>
            <person name="Lee S.J."/>
            <person name="Kim Y."/>
            <person name="Won Y.J."/>
        </authorList>
    </citation>
    <scope>NUCLEOTIDE SEQUENCE [LARGE SCALE GENOMIC DNA]</scope>
    <source>
        <strain evidence="1">Wonlab-2016</strain>
    </source>
</reference>
<dbReference type="Proteomes" id="UP001519460">
    <property type="component" value="Unassembled WGS sequence"/>
</dbReference>
<evidence type="ECO:0000313" key="2">
    <source>
        <dbReference type="Proteomes" id="UP001519460"/>
    </source>
</evidence>
<accession>A0ABD0KL15</accession>